<evidence type="ECO:0000313" key="3">
    <source>
        <dbReference type="Proteomes" id="UP001054945"/>
    </source>
</evidence>
<evidence type="ECO:0000259" key="1">
    <source>
        <dbReference type="PROSITE" id="PS50144"/>
    </source>
</evidence>
<keyword evidence="3" id="KW-1185">Reference proteome</keyword>
<evidence type="ECO:0000313" key="2">
    <source>
        <dbReference type="EMBL" id="GIX67020.1"/>
    </source>
</evidence>
<name>A0AAV4M5A8_CAEEX</name>
<dbReference type="SUPFAM" id="SSF49599">
    <property type="entry name" value="TRAF domain-like"/>
    <property type="match status" value="1"/>
</dbReference>
<gene>
    <name evidence="2" type="ORF">CEXT_295711</name>
</gene>
<sequence length="81" mass="9349">MIYLSSFCTEISVLSAKKGIMSNSKKEFVLTWRVENFGYLWKRYGDYISSPPFTVKMLAETRWTLRLKSGKTIPTFDSGPL</sequence>
<proteinExistence type="predicted"/>
<dbReference type="EMBL" id="BPLR01001844">
    <property type="protein sequence ID" value="GIX67020.1"/>
    <property type="molecule type" value="Genomic_DNA"/>
</dbReference>
<dbReference type="AlphaFoldDB" id="A0AAV4M5A8"/>
<dbReference type="PROSITE" id="PS50144">
    <property type="entry name" value="MATH"/>
    <property type="match status" value="1"/>
</dbReference>
<protein>
    <recommendedName>
        <fullName evidence="1">MATH domain-containing protein</fullName>
    </recommendedName>
</protein>
<accession>A0AAV4M5A8</accession>
<dbReference type="InterPro" id="IPR002083">
    <property type="entry name" value="MATH/TRAF_dom"/>
</dbReference>
<dbReference type="Proteomes" id="UP001054945">
    <property type="component" value="Unassembled WGS sequence"/>
</dbReference>
<organism evidence="2 3">
    <name type="scientific">Caerostris extrusa</name>
    <name type="common">Bark spider</name>
    <name type="synonym">Caerostris bankana</name>
    <dbReference type="NCBI Taxonomy" id="172846"/>
    <lineage>
        <taxon>Eukaryota</taxon>
        <taxon>Metazoa</taxon>
        <taxon>Ecdysozoa</taxon>
        <taxon>Arthropoda</taxon>
        <taxon>Chelicerata</taxon>
        <taxon>Arachnida</taxon>
        <taxon>Araneae</taxon>
        <taxon>Araneomorphae</taxon>
        <taxon>Entelegynae</taxon>
        <taxon>Araneoidea</taxon>
        <taxon>Araneidae</taxon>
        <taxon>Caerostris</taxon>
    </lineage>
</organism>
<comment type="caution">
    <text evidence="2">The sequence shown here is derived from an EMBL/GenBank/DDBJ whole genome shotgun (WGS) entry which is preliminary data.</text>
</comment>
<feature type="domain" description="MATH" evidence="1">
    <location>
        <begin position="27"/>
        <end position="81"/>
    </location>
</feature>
<reference evidence="2 3" key="1">
    <citation type="submission" date="2021-06" db="EMBL/GenBank/DDBJ databases">
        <title>Caerostris extrusa draft genome.</title>
        <authorList>
            <person name="Kono N."/>
            <person name="Arakawa K."/>
        </authorList>
    </citation>
    <scope>NUCLEOTIDE SEQUENCE [LARGE SCALE GENOMIC DNA]</scope>
</reference>